<dbReference type="Proteomes" id="UP000195440">
    <property type="component" value="Unassembled WGS sequence"/>
</dbReference>
<dbReference type="EMBL" id="LOHF01000037">
    <property type="protein sequence ID" value="OUM70971.1"/>
    <property type="molecule type" value="Genomic_DNA"/>
</dbReference>
<evidence type="ECO:0000313" key="3">
    <source>
        <dbReference type="EMBL" id="OUM70971.1"/>
    </source>
</evidence>
<dbReference type="Gene3D" id="2.180.10.10">
    <property type="entry name" value="RHS repeat-associated core"/>
    <property type="match status" value="1"/>
</dbReference>
<dbReference type="OrthoDB" id="5905222at2"/>
<dbReference type="PANTHER" id="PTHR32305">
    <property type="match status" value="1"/>
</dbReference>
<sequence>MNPQSILISYRYDALDRLIGIEPAGEPASTRVYTDGRIAAQFQGALHHSVMEAGGQVLAQSSRSGDTLATSLLGCDSQGSVVQSVTGDHIHASVYTPYGGHTVESGLQSLPGFNGEQPDPVTGCYLLGNGYRAYNPALMRFHSPDSLSPFDSGGVNPYAYCLGDPINMSDPTGHFSWKSILSIALSAAAIAITVITLGSGVPLTGPLIFAAVVGVASEALSIASELAEELAPDSEAGSILGQLSLGLAVLSVASPYAAKHAASRGSRAASGFFNAGPVSVTRQGAVRVSNGQALKSLSGVAKLGNGARNTVALQNRLAKAEKILQYVKYATYPAKAAYYTDKFVVPFFNPPADGQPDDAPSTLDAFVRGDAQGGAEGLGQSNFKPGDFLRGDQTLAQDIRDF</sequence>
<dbReference type="InterPro" id="IPR022385">
    <property type="entry name" value="Rhs_assc_core"/>
</dbReference>
<accession>A0A1Y3NXP7</accession>
<gene>
    <name evidence="3" type="ORF">AUC60_25815</name>
</gene>
<proteinExistence type="predicted"/>
<dbReference type="RefSeq" id="WP_087274309.1">
    <property type="nucleotide sequence ID" value="NZ_JBJGBV010000008.1"/>
</dbReference>
<evidence type="ECO:0000259" key="2">
    <source>
        <dbReference type="Pfam" id="PF25023"/>
    </source>
</evidence>
<feature type="domain" description="Teneurin-like YD-shell" evidence="2">
    <location>
        <begin position="2"/>
        <end position="146"/>
    </location>
</feature>
<dbReference type="InterPro" id="IPR050708">
    <property type="entry name" value="T6SS_VgrG/RHS"/>
</dbReference>
<organism evidence="3 4">
    <name type="scientific">Pseudomonas caspiana</name>
    <dbReference type="NCBI Taxonomy" id="1451454"/>
    <lineage>
        <taxon>Bacteria</taxon>
        <taxon>Pseudomonadati</taxon>
        <taxon>Pseudomonadota</taxon>
        <taxon>Gammaproteobacteria</taxon>
        <taxon>Pseudomonadales</taxon>
        <taxon>Pseudomonadaceae</taxon>
        <taxon>Pseudomonas</taxon>
    </lineage>
</organism>
<comment type="caution">
    <text evidence="3">The sequence shown here is derived from an EMBL/GenBank/DDBJ whole genome shotgun (WGS) entry which is preliminary data.</text>
</comment>
<dbReference type="PANTHER" id="PTHR32305:SF15">
    <property type="entry name" value="PROTEIN RHSA-RELATED"/>
    <property type="match status" value="1"/>
</dbReference>
<evidence type="ECO:0000256" key="1">
    <source>
        <dbReference type="ARBA" id="ARBA00022737"/>
    </source>
</evidence>
<dbReference type="AlphaFoldDB" id="A0A1Y3NXP7"/>
<keyword evidence="1" id="KW-0677">Repeat</keyword>
<dbReference type="Pfam" id="PF25023">
    <property type="entry name" value="TEN_YD-shell"/>
    <property type="match status" value="1"/>
</dbReference>
<dbReference type="InterPro" id="IPR056823">
    <property type="entry name" value="TEN-like_YD-shell"/>
</dbReference>
<dbReference type="SUPFAM" id="SSF56399">
    <property type="entry name" value="ADP-ribosylation"/>
    <property type="match status" value="1"/>
</dbReference>
<protein>
    <recommendedName>
        <fullName evidence="2">Teneurin-like YD-shell domain-containing protein</fullName>
    </recommendedName>
</protein>
<dbReference type="NCBIfam" id="TIGR03696">
    <property type="entry name" value="Rhs_assc_core"/>
    <property type="match status" value="1"/>
</dbReference>
<evidence type="ECO:0000313" key="4">
    <source>
        <dbReference type="Proteomes" id="UP000195440"/>
    </source>
</evidence>
<keyword evidence="4" id="KW-1185">Reference proteome</keyword>
<reference evidence="3 4" key="1">
    <citation type="journal article" date="2017" name="Syst. Appl. Microbiol.">
        <title>Pseudomonas caspiana sp. nov., a citrus pathogen in the Pseudomonas syringae phylogenetic group.</title>
        <authorList>
            <person name="Busquets A."/>
            <person name="Gomila M."/>
            <person name="Beiki F."/>
            <person name="Mulet M."/>
            <person name="Rahimian H."/>
            <person name="Garcia-Valdes E."/>
            <person name="Lalucat J."/>
        </authorList>
    </citation>
    <scope>NUCLEOTIDE SEQUENCE [LARGE SCALE GENOMIC DNA]</scope>
    <source>
        <strain evidence="3 4">FBF102</strain>
    </source>
</reference>
<name>A0A1Y3NXP7_9PSED</name>